<evidence type="ECO:0000256" key="6">
    <source>
        <dbReference type="ARBA" id="ARBA00023034"/>
    </source>
</evidence>
<reference evidence="10" key="1">
    <citation type="journal article" date="2019" name="bioRxiv">
        <title>The Genome of the Zebra Mussel, Dreissena polymorpha: A Resource for Invasive Species Research.</title>
        <authorList>
            <person name="McCartney M.A."/>
            <person name="Auch B."/>
            <person name="Kono T."/>
            <person name="Mallez S."/>
            <person name="Zhang Y."/>
            <person name="Obille A."/>
            <person name="Becker A."/>
            <person name="Abrahante J.E."/>
            <person name="Garbe J."/>
            <person name="Badalamenti J.P."/>
            <person name="Herman A."/>
            <person name="Mangelson H."/>
            <person name="Liachko I."/>
            <person name="Sullivan S."/>
            <person name="Sone E.D."/>
            <person name="Koren S."/>
            <person name="Silverstein K.A.T."/>
            <person name="Beckman K.B."/>
            <person name="Gohl D.M."/>
        </authorList>
    </citation>
    <scope>NUCLEOTIDE SEQUENCE</scope>
    <source>
        <strain evidence="10">Duluth1</strain>
        <tissue evidence="10">Whole animal</tissue>
    </source>
</reference>
<dbReference type="Pfam" id="PF03567">
    <property type="entry name" value="Sulfotransfer_2"/>
    <property type="match status" value="1"/>
</dbReference>
<gene>
    <name evidence="10" type="ORF">DPMN_185136</name>
</gene>
<dbReference type="PANTHER" id="PTHR12137:SF54">
    <property type="entry name" value="CARBOHYDRATE SULFOTRANSFERASE"/>
    <property type="match status" value="1"/>
</dbReference>
<keyword evidence="3 9" id="KW-0808">Transferase</keyword>
<dbReference type="GO" id="GO:0016051">
    <property type="term" value="P:carbohydrate biosynthetic process"/>
    <property type="evidence" value="ECO:0007669"/>
    <property type="project" value="InterPro"/>
</dbReference>
<dbReference type="InterPro" id="IPR018011">
    <property type="entry name" value="Carb_sulfotrans_8-10"/>
</dbReference>
<keyword evidence="11" id="KW-1185">Reference proteome</keyword>
<dbReference type="EMBL" id="JAIWYP010000010">
    <property type="protein sequence ID" value="KAH3750609.1"/>
    <property type="molecule type" value="Genomic_DNA"/>
</dbReference>
<evidence type="ECO:0000256" key="2">
    <source>
        <dbReference type="ARBA" id="ARBA00006339"/>
    </source>
</evidence>
<keyword evidence="9" id="KW-0119">Carbohydrate metabolism</keyword>
<name>A0A9D4I721_DREPO</name>
<evidence type="ECO:0000313" key="11">
    <source>
        <dbReference type="Proteomes" id="UP000828390"/>
    </source>
</evidence>
<evidence type="ECO:0000256" key="4">
    <source>
        <dbReference type="ARBA" id="ARBA00022692"/>
    </source>
</evidence>
<dbReference type="PANTHER" id="PTHR12137">
    <property type="entry name" value="CARBOHYDRATE SULFOTRANSFERASE"/>
    <property type="match status" value="1"/>
</dbReference>
<dbReference type="Proteomes" id="UP000828390">
    <property type="component" value="Unassembled WGS sequence"/>
</dbReference>
<keyword evidence="9" id="KW-0735">Signal-anchor</keyword>
<comment type="similarity">
    <text evidence="2 9">Belongs to the sulfotransferase 2 family.</text>
</comment>
<comment type="caution">
    <text evidence="10">The sequence shown here is derived from an EMBL/GenBank/DDBJ whole genome shotgun (WGS) entry which is preliminary data.</text>
</comment>
<keyword evidence="7" id="KW-0472">Membrane</keyword>
<dbReference type="GO" id="GO:0008146">
    <property type="term" value="F:sulfotransferase activity"/>
    <property type="evidence" value="ECO:0007669"/>
    <property type="project" value="InterPro"/>
</dbReference>
<evidence type="ECO:0000256" key="9">
    <source>
        <dbReference type="RuleBase" id="RU364020"/>
    </source>
</evidence>
<proteinExistence type="inferred from homology"/>
<keyword evidence="5" id="KW-1133">Transmembrane helix</keyword>
<accession>A0A9D4I721</accession>
<reference evidence="10" key="2">
    <citation type="submission" date="2020-11" db="EMBL/GenBank/DDBJ databases">
        <authorList>
            <person name="McCartney M.A."/>
            <person name="Auch B."/>
            <person name="Kono T."/>
            <person name="Mallez S."/>
            <person name="Becker A."/>
            <person name="Gohl D.M."/>
            <person name="Silverstein K.A.T."/>
            <person name="Koren S."/>
            <person name="Bechman K.B."/>
            <person name="Herman A."/>
            <person name="Abrahante J.E."/>
            <person name="Garbe J."/>
        </authorList>
    </citation>
    <scope>NUCLEOTIDE SEQUENCE</scope>
    <source>
        <strain evidence="10">Duluth1</strain>
        <tissue evidence="10">Whole animal</tissue>
    </source>
</reference>
<comment type="subcellular location">
    <subcellularLocation>
        <location evidence="1 9">Golgi apparatus membrane</location>
        <topology evidence="1 9">Single-pass type II membrane protein</topology>
    </subcellularLocation>
</comment>
<evidence type="ECO:0000256" key="1">
    <source>
        <dbReference type="ARBA" id="ARBA00004323"/>
    </source>
</evidence>
<dbReference type="GO" id="GO:0000139">
    <property type="term" value="C:Golgi membrane"/>
    <property type="evidence" value="ECO:0007669"/>
    <property type="project" value="UniProtKB-SubCell"/>
</dbReference>
<evidence type="ECO:0000256" key="8">
    <source>
        <dbReference type="ARBA" id="ARBA00023180"/>
    </source>
</evidence>
<evidence type="ECO:0000313" key="10">
    <source>
        <dbReference type="EMBL" id="KAH3750609.1"/>
    </source>
</evidence>
<keyword evidence="8 9" id="KW-0325">Glycoprotein</keyword>
<organism evidence="10 11">
    <name type="scientific">Dreissena polymorpha</name>
    <name type="common">Zebra mussel</name>
    <name type="synonym">Mytilus polymorpha</name>
    <dbReference type="NCBI Taxonomy" id="45954"/>
    <lineage>
        <taxon>Eukaryota</taxon>
        <taxon>Metazoa</taxon>
        <taxon>Spiralia</taxon>
        <taxon>Lophotrochozoa</taxon>
        <taxon>Mollusca</taxon>
        <taxon>Bivalvia</taxon>
        <taxon>Autobranchia</taxon>
        <taxon>Heteroconchia</taxon>
        <taxon>Euheterodonta</taxon>
        <taxon>Imparidentia</taxon>
        <taxon>Neoheterodontei</taxon>
        <taxon>Myida</taxon>
        <taxon>Dreissenoidea</taxon>
        <taxon>Dreissenidae</taxon>
        <taxon>Dreissena</taxon>
    </lineage>
</organism>
<dbReference type="OrthoDB" id="6380564at2759"/>
<keyword evidence="6 9" id="KW-0333">Golgi apparatus</keyword>
<evidence type="ECO:0000256" key="3">
    <source>
        <dbReference type="ARBA" id="ARBA00022679"/>
    </source>
</evidence>
<keyword evidence="4" id="KW-0812">Transmembrane</keyword>
<dbReference type="AlphaFoldDB" id="A0A9D4I721"/>
<evidence type="ECO:0000256" key="7">
    <source>
        <dbReference type="ARBA" id="ARBA00023136"/>
    </source>
</evidence>
<sequence>MGIRISVRQYLKPLLAVVAFLLVVLYAISGRNAVFYLLPGLATDLHQHHDTSMVSHLEELERRSRHLNTTCLNNDLLNATTREKKAKVLFLSKVYNVACCKVPKAGSTFWTIFFAVLDNGVEFGKKLLGENRGTIHKGQYTFFSSFKYVKSKKYPTILPARDPYSRLFSAFIDKIYLLVRFNYNYAILSIQNKSVCPTDVSFQDFLPWIVNETKEGKTLDRHWAPIYSICGSCEVNAQYVVKQETFAIDIDIVLQKLNVSSAKHNYIMQTLEGTRIQSSLPGIVAAIFDHSSGSNVRRCMPWVEVTRKIWRSFQIQGYIREDRRYPQGTFDSIGDNLTPSLVSDLILAEIFKFSMSSEERQIQRENALRRAYEGVRKDVVDAIKDVYALDFSLYGYSNLPPHER</sequence>
<protein>
    <recommendedName>
        <fullName evidence="9">Carbohydrate sulfotransferase</fullName>
        <ecNumber evidence="9">2.8.2.-</ecNumber>
    </recommendedName>
</protein>
<dbReference type="EC" id="2.8.2.-" evidence="9"/>
<dbReference type="InterPro" id="IPR005331">
    <property type="entry name" value="Sulfotransferase"/>
</dbReference>
<evidence type="ECO:0000256" key="5">
    <source>
        <dbReference type="ARBA" id="ARBA00022989"/>
    </source>
</evidence>